<proteinExistence type="predicted"/>
<dbReference type="AlphaFoldDB" id="A0A708BIR3"/>
<organism evidence="1">
    <name type="scientific">Salmonella typhimurium</name>
    <dbReference type="NCBI Taxonomy" id="90371"/>
    <lineage>
        <taxon>Bacteria</taxon>
        <taxon>Pseudomonadati</taxon>
        <taxon>Pseudomonadota</taxon>
        <taxon>Gammaproteobacteria</taxon>
        <taxon>Enterobacterales</taxon>
        <taxon>Enterobacteriaceae</taxon>
        <taxon>Salmonella</taxon>
    </lineage>
</organism>
<dbReference type="EMBL" id="DAANJS010000027">
    <property type="protein sequence ID" value="HAD0180993.1"/>
    <property type="molecule type" value="Genomic_DNA"/>
</dbReference>
<sequence length="95" mass="10902">MKIFKHALCDLIDELENENGIGRVWINTGFYDDLDPSTWSKATINSPVRYVVAKPYDAQNRFWLKCIPEEVPATDLVRAFPADNRRRAAWGLAGY</sequence>
<reference evidence="1" key="2">
    <citation type="submission" date="2019-08" db="EMBL/GenBank/DDBJ databases">
        <authorList>
            <consortium name="NCBI Pathogen Detection Project"/>
        </authorList>
    </citation>
    <scope>NUCLEOTIDE SEQUENCE</scope>
    <source>
        <strain evidence="1">CO122</strain>
    </source>
</reference>
<comment type="caution">
    <text evidence="1">The sequence shown here is derived from an EMBL/GenBank/DDBJ whole genome shotgun (WGS) entry which is preliminary data.</text>
</comment>
<accession>A0A708BIR3</accession>
<reference evidence="1" key="1">
    <citation type="journal article" date="2018" name="Genome Biol.">
        <title>SKESA: strategic k-mer extension for scrupulous assemblies.</title>
        <authorList>
            <person name="Souvorov A."/>
            <person name="Agarwala R."/>
            <person name="Lipman D.J."/>
        </authorList>
    </citation>
    <scope>NUCLEOTIDE SEQUENCE</scope>
    <source>
        <strain evidence="1">CO122</strain>
    </source>
</reference>
<gene>
    <name evidence="1" type="ORF">G0L88_17810</name>
</gene>
<evidence type="ECO:0000313" key="1">
    <source>
        <dbReference type="EMBL" id="HAD0180993.1"/>
    </source>
</evidence>
<protein>
    <submittedName>
        <fullName evidence="1">Uncharacterized protein</fullName>
    </submittedName>
</protein>
<name>A0A708BIR3_SALTM</name>